<dbReference type="AlphaFoldDB" id="A0A6D2C5F6"/>
<gene>
    <name evidence="2" type="ORF">LS77_008715</name>
</gene>
<feature type="region of interest" description="Disordered" evidence="1">
    <location>
        <begin position="201"/>
        <end position="234"/>
    </location>
</feature>
<evidence type="ECO:0000256" key="1">
    <source>
        <dbReference type="SAM" id="MobiDB-lite"/>
    </source>
</evidence>
<dbReference type="RefSeq" id="WP_004089103.1">
    <property type="nucleotide sequence ID" value="NZ_JAERIZ010000069.1"/>
</dbReference>
<organism evidence="2 3">
    <name type="scientific">Helicobacter bilis</name>
    <dbReference type="NCBI Taxonomy" id="37372"/>
    <lineage>
        <taxon>Bacteria</taxon>
        <taxon>Pseudomonadati</taxon>
        <taxon>Campylobacterota</taxon>
        <taxon>Epsilonproteobacteria</taxon>
        <taxon>Campylobacterales</taxon>
        <taxon>Helicobacteraceae</taxon>
        <taxon>Helicobacter</taxon>
    </lineage>
</organism>
<dbReference type="EMBL" id="JRPH02000029">
    <property type="protein sequence ID" value="TLE03578.1"/>
    <property type="molecule type" value="Genomic_DNA"/>
</dbReference>
<feature type="compositionally biased region" description="Basic and acidic residues" evidence="1">
    <location>
        <begin position="201"/>
        <end position="212"/>
    </location>
</feature>
<sequence length="530" mass="59118">MFLNSNGHGQALQFLAQGYSDSIKAKTSNQGVAMANAFNQGLSNAVQTHDNHEQAMQNREATRLQNEYMNRTMDDRVRHQAQQTKANDLANEYTERTLDDRVAHEEQKTLMNGLEIEGKWLNNNLQAMKNDTFKRTQESDISATNAINYLKTADAQKQKTITDLQHAAYKGTEQPIQDENGNYYLVRYDKENGKSYREYIHEDDAKRRDETNRQMAATRKATTQGETSSQQANTTALQAQTAQNINSMENANQQKAAFDEAKANIQSSGDTKAELITEINLARRNGETEITLRNGTKMPIQMAELVSGYPAGANGGGVNVNGGFDTAWKAGQAGFSEIEQFDKQLSQMNPSERDKYLKTPEAQATIRQSLQKIIHQNTGKAKNISQQAQQISSMNHVLGDMSLLQGQRFNVLLGHVTQYFGGDESAAAKAMADFAQNRGVIQGLKDITGAASNKDMQKVESLSYQMYKNDAYNARVLYAMQRSQLDSYNKLINEIGGSPTLLLGLQGGEDLYNKYLAAQVMVQTYEKNFK</sequence>
<protein>
    <submittedName>
        <fullName evidence="2">Uncharacterized protein</fullName>
    </submittedName>
</protein>
<name>A0A6D2C5F6_9HELI</name>
<proteinExistence type="predicted"/>
<accession>A0A6D2C5F6</accession>
<dbReference type="GeneID" id="60657578"/>
<comment type="caution">
    <text evidence="2">The sequence shown here is derived from an EMBL/GenBank/DDBJ whole genome shotgun (WGS) entry which is preliminary data.</text>
</comment>
<dbReference type="Proteomes" id="UP000029870">
    <property type="component" value="Unassembled WGS sequence"/>
</dbReference>
<evidence type="ECO:0000313" key="2">
    <source>
        <dbReference type="EMBL" id="TLE03578.1"/>
    </source>
</evidence>
<reference evidence="2 3" key="1">
    <citation type="journal article" date="2014" name="Genome Announc.">
        <title>Draft genome sequences of eight enterohepatic helicobacter species isolated from both laboratory and wild rodents.</title>
        <authorList>
            <person name="Sheh A."/>
            <person name="Shen Z."/>
            <person name="Fox J.G."/>
        </authorList>
    </citation>
    <scope>NUCLEOTIDE SEQUENCE [LARGE SCALE GENOMIC DNA]</scope>
    <source>
        <strain evidence="2 3">Missouri</strain>
    </source>
</reference>
<evidence type="ECO:0000313" key="3">
    <source>
        <dbReference type="Proteomes" id="UP000029870"/>
    </source>
</evidence>